<dbReference type="EMBL" id="JACHNB010000001">
    <property type="protein sequence ID" value="MBB4742985.1"/>
    <property type="molecule type" value="Genomic_DNA"/>
</dbReference>
<sequence length="169" mass="18860">MTATLGDMLLVFLADRPATPYELQQRHAATFGPEHAVGINRVVNAVNRQERLGHVRLLNGAARRAPRVCTLTETGRERQRAWLLDIPQQLTRSEVLDRVLLTMAAADRETFETVIAGCLAVLEPQRRRRHTTATVSAPHALAEYEDAVTGALCKWLRDLSGRTRDRDAA</sequence>
<dbReference type="Gene3D" id="1.10.10.10">
    <property type="entry name" value="Winged helix-like DNA-binding domain superfamily/Winged helix DNA-binding domain"/>
    <property type="match status" value="1"/>
</dbReference>
<dbReference type="SUPFAM" id="SSF46785">
    <property type="entry name" value="Winged helix' DNA-binding domain"/>
    <property type="match status" value="1"/>
</dbReference>
<evidence type="ECO:0000313" key="1">
    <source>
        <dbReference type="EMBL" id="MBB4742985.1"/>
    </source>
</evidence>
<keyword evidence="1" id="KW-0238">DNA-binding</keyword>
<organism evidence="1 2">
    <name type="scientific">Actinoplanes octamycinicus</name>
    <dbReference type="NCBI Taxonomy" id="135948"/>
    <lineage>
        <taxon>Bacteria</taxon>
        <taxon>Bacillati</taxon>
        <taxon>Actinomycetota</taxon>
        <taxon>Actinomycetes</taxon>
        <taxon>Micromonosporales</taxon>
        <taxon>Micromonosporaceae</taxon>
        <taxon>Actinoplanes</taxon>
    </lineage>
</organism>
<dbReference type="AlphaFoldDB" id="A0A7W7H2W5"/>
<accession>A0A7W7H2W5</accession>
<comment type="caution">
    <text evidence="1">The sequence shown here is derived from an EMBL/GenBank/DDBJ whole genome shotgun (WGS) entry which is preliminary data.</text>
</comment>
<dbReference type="InterPro" id="IPR036390">
    <property type="entry name" value="WH_DNA-bd_sf"/>
</dbReference>
<keyword evidence="2" id="KW-1185">Reference proteome</keyword>
<dbReference type="GO" id="GO:0003677">
    <property type="term" value="F:DNA binding"/>
    <property type="evidence" value="ECO:0007669"/>
    <property type="project" value="UniProtKB-KW"/>
</dbReference>
<proteinExistence type="predicted"/>
<reference evidence="1 2" key="1">
    <citation type="submission" date="2020-08" db="EMBL/GenBank/DDBJ databases">
        <title>Sequencing the genomes of 1000 actinobacteria strains.</title>
        <authorList>
            <person name="Klenk H.-P."/>
        </authorList>
    </citation>
    <scope>NUCLEOTIDE SEQUENCE [LARGE SCALE GENOMIC DNA]</scope>
    <source>
        <strain evidence="1 2">DSM 45809</strain>
    </source>
</reference>
<evidence type="ECO:0000313" key="2">
    <source>
        <dbReference type="Proteomes" id="UP000546162"/>
    </source>
</evidence>
<dbReference type="InterPro" id="IPR036388">
    <property type="entry name" value="WH-like_DNA-bd_sf"/>
</dbReference>
<dbReference type="RefSeq" id="WP_185043286.1">
    <property type="nucleotide sequence ID" value="NZ_BAABFG010000005.1"/>
</dbReference>
<gene>
    <name evidence="1" type="ORF">BJY16_006444</name>
</gene>
<name>A0A7W7H2W5_9ACTN</name>
<protein>
    <submittedName>
        <fullName evidence="1">DNA-binding PadR family transcriptional regulator</fullName>
    </submittedName>
</protein>
<dbReference type="Proteomes" id="UP000546162">
    <property type="component" value="Unassembled WGS sequence"/>
</dbReference>